<dbReference type="SUPFAM" id="SSF46626">
    <property type="entry name" value="Cytochrome c"/>
    <property type="match status" value="1"/>
</dbReference>
<reference evidence="10 11" key="1">
    <citation type="journal article" date="2011" name="BMC Genomics">
        <title>Insight into cross-talk between intra-amoebal pathogens.</title>
        <authorList>
            <person name="Gimenez G."/>
            <person name="Bertelli C."/>
            <person name="Moliner C."/>
            <person name="Robert C."/>
            <person name="Raoult D."/>
            <person name="Fournier P.E."/>
            <person name="Greub G."/>
        </authorList>
    </citation>
    <scope>NUCLEOTIDE SEQUENCE [LARGE SCALE GENOMIC DNA]</scope>
    <source>
        <strain evidence="10 11">LLAP12</strain>
    </source>
</reference>
<dbReference type="HOGENOM" id="CLU_078597_0_0_6"/>
<evidence type="ECO:0000256" key="5">
    <source>
        <dbReference type="ARBA" id="ARBA00022989"/>
    </source>
</evidence>
<comment type="cofactor">
    <cofactor evidence="8">
        <name>heme c</name>
        <dbReference type="ChEBI" id="CHEBI:61717"/>
    </cofactor>
    <text evidence="8">Binds 1 heme c group covalently per subunit.</text>
</comment>
<evidence type="ECO:0000256" key="8">
    <source>
        <dbReference type="PIRSR" id="PIRSR602326-1"/>
    </source>
</evidence>
<evidence type="ECO:0000256" key="2">
    <source>
        <dbReference type="ARBA" id="ARBA00022617"/>
    </source>
</evidence>
<keyword evidence="4 8" id="KW-0479">Metal-binding</keyword>
<evidence type="ECO:0000256" key="4">
    <source>
        <dbReference type="ARBA" id="ARBA00022723"/>
    </source>
</evidence>
<dbReference type="GO" id="GO:0009055">
    <property type="term" value="F:electron transfer activity"/>
    <property type="evidence" value="ECO:0007669"/>
    <property type="project" value="InterPro"/>
</dbReference>
<feature type="transmembrane region" description="Helical" evidence="9">
    <location>
        <begin position="212"/>
        <end position="232"/>
    </location>
</feature>
<dbReference type="Pfam" id="PF02167">
    <property type="entry name" value="Cytochrom_C1"/>
    <property type="match status" value="1"/>
</dbReference>
<organism evidence="10 11">
    <name type="scientific">Legionella drancourtii LLAP12</name>
    <dbReference type="NCBI Taxonomy" id="658187"/>
    <lineage>
        <taxon>Bacteria</taxon>
        <taxon>Pseudomonadati</taxon>
        <taxon>Pseudomonadota</taxon>
        <taxon>Gammaproteobacteria</taxon>
        <taxon>Legionellales</taxon>
        <taxon>Legionellaceae</taxon>
        <taxon>Legionella</taxon>
    </lineage>
</organism>
<dbReference type="EMBL" id="JH413843">
    <property type="protein sequence ID" value="EHL29936.1"/>
    <property type="molecule type" value="Genomic_DNA"/>
</dbReference>
<feature type="binding site" description="covalent" evidence="8">
    <location>
        <position position="49"/>
    </location>
    <ligand>
        <name>heme c</name>
        <dbReference type="ChEBI" id="CHEBI:61717"/>
    </ligand>
</feature>
<dbReference type="PRINTS" id="PR00603">
    <property type="entry name" value="CYTOCHROMEC1"/>
</dbReference>
<keyword evidence="3 9" id="KW-0812">Transmembrane</keyword>
<dbReference type="Gene3D" id="1.10.760.10">
    <property type="entry name" value="Cytochrome c-like domain"/>
    <property type="match status" value="1"/>
</dbReference>
<gene>
    <name evidence="10" type="ORF">LDG_8229</name>
</gene>
<evidence type="ECO:0000256" key="1">
    <source>
        <dbReference type="ARBA" id="ARBA00004370"/>
    </source>
</evidence>
<dbReference type="eggNOG" id="COG2857">
    <property type="taxonomic scope" value="Bacteria"/>
</dbReference>
<feature type="binding site" description="covalent" evidence="8">
    <location>
        <position position="50"/>
    </location>
    <ligand>
        <name>heme c</name>
        <dbReference type="ChEBI" id="CHEBI:61717"/>
    </ligand>
</feature>
<name>G9ESF5_9GAMM</name>
<dbReference type="PANTHER" id="PTHR10266:SF3">
    <property type="entry name" value="CYTOCHROME C1, HEME PROTEIN, MITOCHONDRIAL"/>
    <property type="match status" value="1"/>
</dbReference>
<keyword evidence="11" id="KW-1185">Reference proteome</keyword>
<dbReference type="RefSeq" id="WP_006872111.1">
    <property type="nucleotide sequence ID" value="NZ_JH413843.1"/>
</dbReference>
<dbReference type="GO" id="GO:0046872">
    <property type="term" value="F:metal ion binding"/>
    <property type="evidence" value="ECO:0007669"/>
    <property type="project" value="UniProtKB-KW"/>
</dbReference>
<dbReference type="GO" id="GO:0016020">
    <property type="term" value="C:membrane"/>
    <property type="evidence" value="ECO:0007669"/>
    <property type="project" value="UniProtKB-SubCell"/>
</dbReference>
<dbReference type="InterPro" id="IPR036909">
    <property type="entry name" value="Cyt_c-like_dom_sf"/>
</dbReference>
<keyword evidence="6 8" id="KW-0408">Iron</keyword>
<keyword evidence="5 9" id="KW-1133">Transmembrane helix</keyword>
<dbReference type="GO" id="GO:0020037">
    <property type="term" value="F:heme binding"/>
    <property type="evidence" value="ECO:0007669"/>
    <property type="project" value="InterPro"/>
</dbReference>
<dbReference type="InterPro" id="IPR002326">
    <property type="entry name" value="Cyt_c1"/>
</dbReference>
<evidence type="ECO:0000256" key="9">
    <source>
        <dbReference type="SAM" id="Phobius"/>
    </source>
</evidence>
<dbReference type="InParanoid" id="G9ESF5"/>
<evidence type="ECO:0000313" key="10">
    <source>
        <dbReference type="EMBL" id="EHL29936.1"/>
    </source>
</evidence>
<protein>
    <submittedName>
        <fullName evidence="10">Ubiquinol cytochrome C oxidoreductase cytochrome C1 subunit</fullName>
    </submittedName>
</protein>
<evidence type="ECO:0000313" key="11">
    <source>
        <dbReference type="Proteomes" id="UP000002770"/>
    </source>
</evidence>
<sequence>MYKKWLYLLNIFVLLGSPFLWAQAPVIDVRNQASLQRGAKLYMNYCSGCHSLKYLRYNQMAEGLGLISFDGHVDEGLLKDNLIFTQASINDPIRVALPPEDALQWFGVVPPDLSLIAREKGADWLYTYLKSFYNDKSRPFGTNNLLKPGVAMPNVLEPFIGEMALEQNSKGCSKALSLVKEGELPQAQINSFLQDLVTFLVYVGEPIQRIRYRIGLIVIAFLSVFLLVAIGLKKVYWRKIP</sequence>
<dbReference type="PANTHER" id="PTHR10266">
    <property type="entry name" value="CYTOCHROME C1"/>
    <property type="match status" value="1"/>
</dbReference>
<evidence type="ECO:0000256" key="6">
    <source>
        <dbReference type="ARBA" id="ARBA00023004"/>
    </source>
</evidence>
<dbReference type="STRING" id="658187.LDG_8229"/>
<keyword evidence="7 9" id="KW-0472">Membrane</keyword>
<feature type="binding site" description="covalent" evidence="8">
    <location>
        <position position="46"/>
    </location>
    <ligand>
        <name>heme c</name>
        <dbReference type="ChEBI" id="CHEBI:61717"/>
    </ligand>
</feature>
<dbReference type="OrthoDB" id="9798864at2"/>
<dbReference type="AlphaFoldDB" id="G9ESF5"/>
<accession>G9ESF5</accession>
<keyword evidence="2 8" id="KW-0349">Heme</keyword>
<evidence type="ECO:0000256" key="3">
    <source>
        <dbReference type="ARBA" id="ARBA00022692"/>
    </source>
</evidence>
<dbReference type="Proteomes" id="UP000002770">
    <property type="component" value="Unassembled WGS sequence"/>
</dbReference>
<comment type="subcellular location">
    <subcellularLocation>
        <location evidence="1">Membrane</location>
    </subcellularLocation>
</comment>
<proteinExistence type="predicted"/>
<evidence type="ECO:0000256" key="7">
    <source>
        <dbReference type="ARBA" id="ARBA00023136"/>
    </source>
</evidence>